<dbReference type="Pfam" id="PF25573">
    <property type="entry name" value="TPR_PSMD3_N"/>
    <property type="match status" value="1"/>
</dbReference>
<evidence type="ECO:0000313" key="3">
    <source>
        <dbReference type="Proteomes" id="UP001630127"/>
    </source>
</evidence>
<dbReference type="Proteomes" id="UP001630127">
    <property type="component" value="Unassembled WGS sequence"/>
</dbReference>
<keyword evidence="3" id="KW-1185">Reference proteome</keyword>
<evidence type="ECO:0000259" key="1">
    <source>
        <dbReference type="Pfam" id="PF25573"/>
    </source>
</evidence>
<feature type="domain" description="26S proteasome non-ATPase regulatory subunit 3 N-terminal TPR repeats" evidence="1">
    <location>
        <begin position="7"/>
        <end position="69"/>
    </location>
</feature>
<accession>A0ABD3A9B8</accession>
<comment type="caution">
    <text evidence="2">The sequence shown here is derived from an EMBL/GenBank/DDBJ whole genome shotgun (WGS) entry which is preliminary data.</text>
</comment>
<dbReference type="InterPro" id="IPR057985">
    <property type="entry name" value="TPR_PSMD3_N"/>
</dbReference>
<dbReference type="InterPro" id="IPR050756">
    <property type="entry name" value="CSN3"/>
</dbReference>
<gene>
    <name evidence="2" type="ORF">ACH5RR_007728</name>
</gene>
<dbReference type="EMBL" id="JBJUIK010000004">
    <property type="protein sequence ID" value="KAL3528406.1"/>
    <property type="molecule type" value="Genomic_DNA"/>
</dbReference>
<protein>
    <recommendedName>
        <fullName evidence="1">26S proteasome non-ATPase regulatory subunit 3 N-terminal TPR repeats domain-containing protein</fullName>
    </recommendedName>
</protein>
<organism evidence="2 3">
    <name type="scientific">Cinchona calisaya</name>
    <dbReference type="NCBI Taxonomy" id="153742"/>
    <lineage>
        <taxon>Eukaryota</taxon>
        <taxon>Viridiplantae</taxon>
        <taxon>Streptophyta</taxon>
        <taxon>Embryophyta</taxon>
        <taxon>Tracheophyta</taxon>
        <taxon>Spermatophyta</taxon>
        <taxon>Magnoliopsida</taxon>
        <taxon>eudicotyledons</taxon>
        <taxon>Gunneridae</taxon>
        <taxon>Pentapetalae</taxon>
        <taxon>asterids</taxon>
        <taxon>lamiids</taxon>
        <taxon>Gentianales</taxon>
        <taxon>Rubiaceae</taxon>
        <taxon>Cinchonoideae</taxon>
        <taxon>Cinchoneae</taxon>
        <taxon>Cinchona</taxon>
    </lineage>
</organism>
<reference evidence="2 3" key="1">
    <citation type="submission" date="2024-11" db="EMBL/GenBank/DDBJ databases">
        <title>A near-complete genome assembly of Cinchona calisaya.</title>
        <authorList>
            <person name="Lian D.C."/>
            <person name="Zhao X.W."/>
            <person name="Wei L."/>
        </authorList>
    </citation>
    <scope>NUCLEOTIDE SEQUENCE [LARGE SCALE GENOMIC DNA]</scope>
    <source>
        <tissue evidence="2">Nenye</tissue>
    </source>
</reference>
<evidence type="ECO:0000313" key="2">
    <source>
        <dbReference type="EMBL" id="KAL3528406.1"/>
    </source>
</evidence>
<dbReference type="PANTHER" id="PTHR10758">
    <property type="entry name" value="26S PROTEASOME NON-ATPASE REGULATORY SUBUNIT 3/COP9 SIGNALOSOME COMPLEX SUBUNIT 3"/>
    <property type="match status" value="1"/>
</dbReference>
<sequence>MFLRELQGKECASAGIARLKNLNRRTLDVLTSRLYFFYSLSYELTGELAEIRGNLLALHRLATLRHDELSYLTS</sequence>
<dbReference type="PANTHER" id="PTHR10758:SF2">
    <property type="entry name" value="26S PROTEASOME NON-ATPASE REGULATORY SUBUNIT 3"/>
    <property type="match status" value="1"/>
</dbReference>
<dbReference type="AlphaFoldDB" id="A0ABD3A9B8"/>
<name>A0ABD3A9B8_9GENT</name>
<proteinExistence type="predicted"/>